<evidence type="ECO:0008006" key="4">
    <source>
        <dbReference type="Google" id="ProtNLM"/>
    </source>
</evidence>
<dbReference type="AlphaFoldDB" id="A0A919U9A7"/>
<evidence type="ECO:0000256" key="1">
    <source>
        <dbReference type="SAM" id="Phobius"/>
    </source>
</evidence>
<keyword evidence="1" id="KW-0472">Membrane</keyword>
<dbReference type="EMBL" id="BONQ01000025">
    <property type="protein sequence ID" value="GIG43570.1"/>
    <property type="molecule type" value="Genomic_DNA"/>
</dbReference>
<dbReference type="Proteomes" id="UP000660611">
    <property type="component" value="Unassembled WGS sequence"/>
</dbReference>
<name>A0A919U9A7_9ACTN</name>
<keyword evidence="1" id="KW-0812">Transmembrane</keyword>
<keyword evidence="1" id="KW-1133">Transmembrane helix</keyword>
<keyword evidence="3" id="KW-1185">Reference proteome</keyword>
<sequence>MYIPRPRDRRKRRVTRLAVAVVLTVAGLGSGWLAVDEARGGVVDAEVVGISYNGAGRRVYDVRFAVAGRVCSARVDSGSNPKPRDVRIGGTSRLRYSASDPCQKVRETIAAGPGPIPFIAAVVALGFWVGVWRLRPSRSTAGRSD</sequence>
<feature type="transmembrane region" description="Helical" evidence="1">
    <location>
        <begin position="14"/>
        <end position="35"/>
    </location>
</feature>
<comment type="caution">
    <text evidence="2">The sequence shown here is derived from an EMBL/GenBank/DDBJ whole genome shotgun (WGS) entry which is preliminary data.</text>
</comment>
<reference evidence="2" key="1">
    <citation type="submission" date="2021-01" db="EMBL/GenBank/DDBJ databases">
        <title>Whole genome shotgun sequence of Dactylosporangium siamense NBRC 106093.</title>
        <authorList>
            <person name="Komaki H."/>
            <person name="Tamura T."/>
        </authorList>
    </citation>
    <scope>NUCLEOTIDE SEQUENCE</scope>
    <source>
        <strain evidence="2">NBRC 106093</strain>
    </source>
</reference>
<gene>
    <name evidence="2" type="ORF">Dsi01nite_016110</name>
</gene>
<feature type="transmembrane region" description="Helical" evidence="1">
    <location>
        <begin position="116"/>
        <end position="134"/>
    </location>
</feature>
<evidence type="ECO:0000313" key="3">
    <source>
        <dbReference type="Proteomes" id="UP000660611"/>
    </source>
</evidence>
<organism evidence="2 3">
    <name type="scientific">Dactylosporangium siamense</name>
    <dbReference type="NCBI Taxonomy" id="685454"/>
    <lineage>
        <taxon>Bacteria</taxon>
        <taxon>Bacillati</taxon>
        <taxon>Actinomycetota</taxon>
        <taxon>Actinomycetes</taxon>
        <taxon>Micromonosporales</taxon>
        <taxon>Micromonosporaceae</taxon>
        <taxon>Dactylosporangium</taxon>
    </lineage>
</organism>
<evidence type="ECO:0000313" key="2">
    <source>
        <dbReference type="EMBL" id="GIG43570.1"/>
    </source>
</evidence>
<accession>A0A919U9A7</accession>
<protein>
    <recommendedName>
        <fullName evidence="4">DUF3592 domain-containing protein</fullName>
    </recommendedName>
</protein>
<proteinExistence type="predicted"/>